<dbReference type="RefSeq" id="XP_013776675.2">
    <property type="nucleotide sequence ID" value="XM_013921221.2"/>
</dbReference>
<dbReference type="Proteomes" id="UP000694941">
    <property type="component" value="Unplaced"/>
</dbReference>
<dbReference type="InterPro" id="IPR011009">
    <property type="entry name" value="Kinase-like_dom_sf"/>
</dbReference>
<dbReference type="InterPro" id="IPR000719">
    <property type="entry name" value="Prot_kinase_dom"/>
</dbReference>
<dbReference type="SMART" id="SM00220">
    <property type="entry name" value="S_TKc"/>
    <property type="match status" value="1"/>
</dbReference>
<dbReference type="PROSITE" id="PS01359">
    <property type="entry name" value="ZF_PHD_1"/>
    <property type="match status" value="1"/>
</dbReference>
<keyword evidence="8 10" id="KW-0067">ATP-binding</keyword>
<dbReference type="SUPFAM" id="SSF48371">
    <property type="entry name" value="ARM repeat"/>
    <property type="match status" value="1"/>
</dbReference>
<feature type="region of interest" description="Disordered" evidence="11">
    <location>
        <begin position="121"/>
        <end position="162"/>
    </location>
</feature>
<evidence type="ECO:0000256" key="1">
    <source>
        <dbReference type="ARBA" id="ARBA00022527"/>
    </source>
</evidence>
<dbReference type="PANTHER" id="PTHR11584:SF369">
    <property type="entry name" value="MITOGEN-ACTIVATED PROTEIN KINASE KINASE KINASE 19-RELATED"/>
    <property type="match status" value="1"/>
</dbReference>
<reference evidence="16" key="1">
    <citation type="submission" date="2025-08" db="UniProtKB">
        <authorList>
            <consortium name="RefSeq"/>
        </authorList>
    </citation>
    <scope>IDENTIFICATION</scope>
    <source>
        <tissue evidence="16">Muscle</tissue>
    </source>
</reference>
<evidence type="ECO:0000259" key="14">
    <source>
        <dbReference type="PROSITE" id="PS50089"/>
    </source>
</evidence>
<protein>
    <submittedName>
        <fullName evidence="16">Mitogen-activated protein kinase kinase kinase 1-like</fullName>
    </submittedName>
</protein>
<evidence type="ECO:0000259" key="13">
    <source>
        <dbReference type="PROSITE" id="PS50016"/>
    </source>
</evidence>
<dbReference type="InterPro" id="IPR013083">
    <property type="entry name" value="Znf_RING/FYVE/PHD"/>
</dbReference>
<dbReference type="InterPro" id="IPR019787">
    <property type="entry name" value="Znf_PHD-finger"/>
</dbReference>
<feature type="domain" description="RING-type" evidence="14">
    <location>
        <begin position="7"/>
        <end position="56"/>
    </location>
</feature>
<feature type="region of interest" description="Disordered" evidence="11">
    <location>
        <begin position="192"/>
        <end position="227"/>
    </location>
</feature>
<evidence type="ECO:0000256" key="4">
    <source>
        <dbReference type="ARBA" id="ARBA00022741"/>
    </source>
</evidence>
<accession>A0ABM1B805</accession>
<keyword evidence="3" id="KW-0479">Metal-binding</keyword>
<dbReference type="InterPro" id="IPR019786">
    <property type="entry name" value="Zinc_finger_PHD-type_CS"/>
</dbReference>
<keyword evidence="4 10" id="KW-0547">Nucleotide-binding</keyword>
<evidence type="ECO:0000256" key="2">
    <source>
        <dbReference type="ARBA" id="ARBA00022679"/>
    </source>
</evidence>
<dbReference type="Gene3D" id="1.10.510.10">
    <property type="entry name" value="Transferase(Phosphotransferase) domain 1"/>
    <property type="match status" value="1"/>
</dbReference>
<dbReference type="PROSITE" id="PS00108">
    <property type="entry name" value="PROTEIN_KINASE_ST"/>
    <property type="match status" value="1"/>
</dbReference>
<dbReference type="CDD" id="cd16494">
    <property type="entry name" value="RING-CH-C4HC3_ZSWM2"/>
    <property type="match status" value="1"/>
</dbReference>
<keyword evidence="1" id="KW-0723">Serine/threonine-protein kinase</keyword>
<dbReference type="SUPFAM" id="SSF56112">
    <property type="entry name" value="Protein kinase-like (PK-like)"/>
    <property type="match status" value="1"/>
</dbReference>
<dbReference type="PROSITE" id="PS00107">
    <property type="entry name" value="PROTEIN_KINASE_ATP"/>
    <property type="match status" value="1"/>
</dbReference>
<evidence type="ECO:0000256" key="3">
    <source>
        <dbReference type="ARBA" id="ARBA00022723"/>
    </source>
</evidence>
<keyword evidence="6" id="KW-0418">Kinase</keyword>
<keyword evidence="7" id="KW-0862">Zinc</keyword>
<dbReference type="Pfam" id="PF21040">
    <property type="entry name" value="CEP104-like_TOG"/>
    <property type="match status" value="1"/>
</dbReference>
<evidence type="ECO:0000313" key="15">
    <source>
        <dbReference type="Proteomes" id="UP000694941"/>
    </source>
</evidence>
<evidence type="ECO:0000256" key="5">
    <source>
        <dbReference type="ARBA" id="ARBA00022771"/>
    </source>
</evidence>
<feature type="domain" description="Protein kinase" evidence="12">
    <location>
        <begin position="917"/>
        <end position="1182"/>
    </location>
</feature>
<dbReference type="InterPro" id="IPR016024">
    <property type="entry name" value="ARM-type_fold"/>
</dbReference>
<dbReference type="SUPFAM" id="SSF57850">
    <property type="entry name" value="RING/U-box"/>
    <property type="match status" value="1"/>
</dbReference>
<evidence type="ECO:0000256" key="11">
    <source>
        <dbReference type="SAM" id="MobiDB-lite"/>
    </source>
</evidence>
<dbReference type="InterPro" id="IPR001841">
    <property type="entry name" value="Znf_RING"/>
</dbReference>
<keyword evidence="15" id="KW-1185">Reference proteome</keyword>
<feature type="binding site" evidence="10">
    <location>
        <position position="946"/>
    </location>
    <ligand>
        <name>ATP</name>
        <dbReference type="ChEBI" id="CHEBI:30616"/>
    </ligand>
</feature>
<gene>
    <name evidence="16" type="primary">LOC106461401</name>
</gene>
<keyword evidence="5 9" id="KW-0863">Zinc-finger</keyword>
<evidence type="ECO:0000259" key="12">
    <source>
        <dbReference type="PROSITE" id="PS50011"/>
    </source>
</evidence>
<dbReference type="Pfam" id="PF00069">
    <property type="entry name" value="Pkinase"/>
    <property type="match status" value="1"/>
</dbReference>
<proteinExistence type="predicted"/>
<organism evidence="15 16">
    <name type="scientific">Limulus polyphemus</name>
    <name type="common">Atlantic horseshoe crab</name>
    <dbReference type="NCBI Taxonomy" id="6850"/>
    <lineage>
        <taxon>Eukaryota</taxon>
        <taxon>Metazoa</taxon>
        <taxon>Ecdysozoa</taxon>
        <taxon>Arthropoda</taxon>
        <taxon>Chelicerata</taxon>
        <taxon>Merostomata</taxon>
        <taxon>Xiphosura</taxon>
        <taxon>Limulidae</taxon>
        <taxon>Limulus</taxon>
    </lineage>
</organism>
<dbReference type="Gene3D" id="3.30.40.10">
    <property type="entry name" value="Zinc/RING finger domain, C3HC4 (zinc finger)"/>
    <property type="match status" value="1"/>
</dbReference>
<feature type="compositionally biased region" description="Low complexity" evidence="11">
    <location>
        <begin position="121"/>
        <end position="137"/>
    </location>
</feature>
<dbReference type="PROSITE" id="PS50016">
    <property type="entry name" value="ZF_PHD_2"/>
    <property type="match status" value="1"/>
</dbReference>
<sequence length="1189" mass="132724">MEEASICPICLLEMLKEESVVSCDKGCHNKLHEHCIAIWAAECQRQNEPILCPLCRSEWVFSSDSSQSEKSSSFTMDKNTELRVIQSRQSNEEENAKLLSNLSSQHSYNQGFEDTYNIESQHSSYRSSQYSPQPSSQDTLNVTCRHRPSTSHLTNPSIQHLHNTTSQQSTYLLPEYTPILLSHHSSNLSQQLLNTSSHHSFHPSCQYSPNPPPHHSSNSVFQHTSNVSSKCSPSPLFENYHNSSPHYSFSPPSNPSFQHHPNAVSRSLSVVPTYLTNSVLLPRTKSLTPTKLKQAQPWIKVFGQELVCCLMSDSWTVRETALRRLTQEVKSNLALSQENPDPGGTFLGENSEGHSCWSEITVKTCCNILTSMMSDPVYKVYVVCLRCLRAVLAYSECKSEKTIRWLQNMVEPVVKAVLLKCADSNRKTRQLSIATIMELGRGQAGALAVSTHAHISDHKSLGGVPFVLKCILETSPSYSVPRAWQWALGRLLVSKRLMDEFPQEFLPHCEELKNQFDRKCNLTMKNCELLISTLEFAVNVFHHPHITVVRVAEQVFLTGAQLCLQISPIFSQVCQMLSRVSPNLQQHLRKKLRVVVLNTNFGCKREVYGTDLSASVLSTTSKTSRKQKMLWGKWSSLPDLNIKQERTLVTDKLVFEEDQHITSNVSSFQKIVRSVSHNPLRTRKSCENIYSFSPLSRCQSLFSVKDSTKRSTHKLPRPRYLPIPNATSNTLVSGSALHHIKGDFKLNSKCLTTPEASEPPTLVPVTCSFVYRGTCECEQTIKFTEASYGHSKNKSTTFTSLSKSHQNIPRDLIDLSPTLLSANITASSYTPVSFQSEVTTPTSPMTTPSKVADSPGLPVSSGGFYLSKHILELGKGIEAKGFISEYNKNNPVDEVIIEFHTNDIQKHTGVYTEDLHWKKGPLLGRGAFSYCYQARDIKTGALMAVKQVPFSRKLEQEQEKAVEDINKEISMMSKLCHPNVLRILGATCQGACYNVFIEWMAGGSVASLLEHYGPFSEDVIVKYTQQVLAGLAYLHDNQILHRDLKGANLLVDSKGQHLKIADFGASARLVSHATVAGEFQGQLLGTVAFMAPEVLRGENYGRSCDVWSVGCVLIEMATTKPPWDASNFSNHLALIFKIASSTEPPVIPTYLSDVTQNLALRCLEVKSDKRASAKELLNHLCFSQQVKTS</sequence>
<evidence type="ECO:0000313" key="16">
    <source>
        <dbReference type="RefSeq" id="XP_013776675.2"/>
    </source>
</evidence>
<name>A0ABM1B805_LIMPO</name>
<dbReference type="Gene3D" id="1.25.10.10">
    <property type="entry name" value="Leucine-rich Repeat Variant"/>
    <property type="match status" value="1"/>
</dbReference>
<evidence type="ECO:0000256" key="7">
    <source>
        <dbReference type="ARBA" id="ARBA00022833"/>
    </source>
</evidence>
<dbReference type="InterPro" id="IPR011989">
    <property type="entry name" value="ARM-like"/>
</dbReference>
<dbReference type="PANTHER" id="PTHR11584">
    <property type="entry name" value="SERINE/THREONINE PROTEIN KINASE"/>
    <property type="match status" value="1"/>
</dbReference>
<evidence type="ECO:0000256" key="9">
    <source>
        <dbReference type="PROSITE-ProRule" id="PRU00175"/>
    </source>
</evidence>
<dbReference type="PROSITE" id="PS50089">
    <property type="entry name" value="ZF_RING_2"/>
    <property type="match status" value="1"/>
</dbReference>
<feature type="compositionally biased region" description="Low complexity" evidence="11">
    <location>
        <begin position="839"/>
        <end position="849"/>
    </location>
</feature>
<feature type="compositionally biased region" description="Polar residues" evidence="11">
    <location>
        <begin position="150"/>
        <end position="162"/>
    </location>
</feature>
<feature type="domain" description="PHD-type" evidence="13">
    <location>
        <begin position="4"/>
        <end position="58"/>
    </location>
</feature>
<dbReference type="GeneID" id="106461401"/>
<dbReference type="PROSITE" id="PS50011">
    <property type="entry name" value="PROTEIN_KINASE_DOM"/>
    <property type="match status" value="1"/>
</dbReference>
<evidence type="ECO:0000256" key="10">
    <source>
        <dbReference type="PROSITE-ProRule" id="PRU10141"/>
    </source>
</evidence>
<keyword evidence="2" id="KW-0808">Transferase</keyword>
<dbReference type="InterPro" id="IPR008271">
    <property type="entry name" value="Ser/Thr_kinase_AS"/>
</dbReference>
<feature type="region of interest" description="Disordered" evidence="11">
    <location>
        <begin position="835"/>
        <end position="854"/>
    </location>
</feature>
<evidence type="ECO:0000256" key="8">
    <source>
        <dbReference type="ARBA" id="ARBA00022840"/>
    </source>
</evidence>
<dbReference type="InterPro" id="IPR017441">
    <property type="entry name" value="Protein_kinase_ATP_BS"/>
</dbReference>
<evidence type="ECO:0000256" key="6">
    <source>
        <dbReference type="ARBA" id="ARBA00022777"/>
    </source>
</evidence>